<dbReference type="SMART" id="SM00448">
    <property type="entry name" value="REC"/>
    <property type="match status" value="1"/>
</dbReference>
<dbReference type="Pfam" id="PF00072">
    <property type="entry name" value="Response_reg"/>
    <property type="match status" value="1"/>
</dbReference>
<protein>
    <recommendedName>
        <fullName evidence="4">protein-glutamate methylesterase</fullName>
        <ecNumber evidence="4">3.1.1.61</ecNumber>
    </recommendedName>
</protein>
<gene>
    <name evidence="8" type="ORF">MNBD_NITROSPINAE02-1273</name>
</gene>
<name>A0A3B1BMW3_9ZZZZ</name>
<dbReference type="PANTHER" id="PTHR42872">
    <property type="entry name" value="PROTEIN-GLUTAMATE METHYLESTERASE/PROTEIN-GLUTAMINE GLUTAMINASE"/>
    <property type="match status" value="1"/>
</dbReference>
<dbReference type="SUPFAM" id="SSF52172">
    <property type="entry name" value="CheY-like"/>
    <property type="match status" value="1"/>
</dbReference>
<proteinExistence type="inferred from homology"/>
<evidence type="ECO:0000256" key="5">
    <source>
        <dbReference type="ARBA" id="ARBA00048267"/>
    </source>
</evidence>
<dbReference type="EMBL" id="UOGE01000002">
    <property type="protein sequence ID" value="VAX15891.1"/>
    <property type="molecule type" value="Genomic_DNA"/>
</dbReference>
<dbReference type="SUPFAM" id="SSF52738">
    <property type="entry name" value="Methylesterase CheB, C-terminal domain"/>
    <property type="match status" value="1"/>
</dbReference>
<dbReference type="EC" id="3.1.1.61" evidence="4"/>
<dbReference type="PANTHER" id="PTHR42872:SF6">
    <property type="entry name" value="PROTEIN-GLUTAMATE METHYLESTERASE_PROTEIN-GLUTAMINE GLUTAMINASE"/>
    <property type="match status" value="1"/>
</dbReference>
<feature type="domain" description="CheB-type methylesterase" evidence="7">
    <location>
        <begin position="148"/>
        <end position="342"/>
    </location>
</feature>
<dbReference type="NCBIfam" id="NF009206">
    <property type="entry name" value="PRK12555.1"/>
    <property type="match status" value="1"/>
</dbReference>
<dbReference type="InterPro" id="IPR035909">
    <property type="entry name" value="CheB_C"/>
</dbReference>
<dbReference type="HAMAP" id="MF_00099">
    <property type="entry name" value="CheB_chemtxs"/>
    <property type="match status" value="1"/>
</dbReference>
<dbReference type="NCBIfam" id="NF001965">
    <property type="entry name" value="PRK00742.1"/>
    <property type="match status" value="1"/>
</dbReference>
<evidence type="ECO:0000256" key="3">
    <source>
        <dbReference type="ARBA" id="ARBA00022801"/>
    </source>
</evidence>
<evidence type="ECO:0000256" key="4">
    <source>
        <dbReference type="ARBA" id="ARBA00039140"/>
    </source>
</evidence>
<dbReference type="GO" id="GO:0006935">
    <property type="term" value="P:chemotaxis"/>
    <property type="evidence" value="ECO:0007669"/>
    <property type="project" value="UniProtKB-KW"/>
</dbReference>
<dbReference type="PROSITE" id="PS50110">
    <property type="entry name" value="RESPONSE_REGULATORY"/>
    <property type="match status" value="1"/>
</dbReference>
<evidence type="ECO:0000313" key="8">
    <source>
        <dbReference type="EMBL" id="VAX15891.1"/>
    </source>
</evidence>
<dbReference type="InterPro" id="IPR001789">
    <property type="entry name" value="Sig_transdc_resp-reg_receiver"/>
</dbReference>
<dbReference type="Pfam" id="PF01339">
    <property type="entry name" value="CheB_methylest"/>
    <property type="match status" value="1"/>
</dbReference>
<evidence type="ECO:0000256" key="1">
    <source>
        <dbReference type="ARBA" id="ARBA00022490"/>
    </source>
</evidence>
<dbReference type="InterPro" id="IPR008248">
    <property type="entry name" value="CheB-like"/>
</dbReference>
<dbReference type="Gene3D" id="3.40.50.2300">
    <property type="match status" value="1"/>
</dbReference>
<evidence type="ECO:0000259" key="6">
    <source>
        <dbReference type="PROSITE" id="PS50110"/>
    </source>
</evidence>
<dbReference type="CDD" id="cd17541">
    <property type="entry name" value="REC_CheB-like"/>
    <property type="match status" value="1"/>
</dbReference>
<evidence type="ECO:0000256" key="2">
    <source>
        <dbReference type="ARBA" id="ARBA00022500"/>
    </source>
</evidence>
<accession>A0A3B1BMW3</accession>
<keyword evidence="3 8" id="KW-0378">Hydrolase</keyword>
<reference evidence="8" key="1">
    <citation type="submission" date="2018-06" db="EMBL/GenBank/DDBJ databases">
        <authorList>
            <person name="Zhirakovskaya E."/>
        </authorList>
    </citation>
    <scope>NUCLEOTIDE SEQUENCE</scope>
</reference>
<dbReference type="GO" id="GO:0000156">
    <property type="term" value="F:phosphorelay response regulator activity"/>
    <property type="evidence" value="ECO:0007669"/>
    <property type="project" value="InterPro"/>
</dbReference>
<dbReference type="AlphaFoldDB" id="A0A3B1BMW3"/>
<sequence length="342" mass="36456">MAKIRVLVIDDSSIARQVITSALQSDGSIEVVGSAPDPYVARDKIISLKPDVLTLDVEMPRMDGVSFLQRLMKHHPMPVVMVSSLTQKGAETTMAALEAGAVEIVAKPVQEKHNLNEITIELIDKVKSAAQARVKPVSQADIIRKPRPLSSMVATTNKVVAIGASTGGTEALKDVLSRMPANSPGILVVQHMPETFTTAFSARLNALSVINIKEAANNDSLTPGVCLVAPGNKHMLLRRSGARYYVEVKDGPLVCRHRPSVEVMFNSVAKTAGKNAIGVMMTGMGGDGSKAMLNMKNAGASTIAQDEKSCVVFGMPKEAIKLGAVDKITPLDRIPQTILTMV</sequence>
<dbReference type="CDD" id="cd16432">
    <property type="entry name" value="CheB_Rec"/>
    <property type="match status" value="1"/>
</dbReference>
<dbReference type="InterPro" id="IPR011006">
    <property type="entry name" value="CheY-like_superfamily"/>
</dbReference>
<dbReference type="GO" id="GO:0008984">
    <property type="term" value="F:protein-glutamate methylesterase activity"/>
    <property type="evidence" value="ECO:0007669"/>
    <property type="project" value="UniProtKB-EC"/>
</dbReference>
<evidence type="ECO:0000259" key="7">
    <source>
        <dbReference type="PROSITE" id="PS50122"/>
    </source>
</evidence>
<keyword evidence="2" id="KW-0145">Chemotaxis</keyword>
<dbReference type="PIRSF" id="PIRSF000876">
    <property type="entry name" value="RR_chemtxs_CheB"/>
    <property type="match status" value="1"/>
</dbReference>
<organism evidence="8">
    <name type="scientific">hydrothermal vent metagenome</name>
    <dbReference type="NCBI Taxonomy" id="652676"/>
    <lineage>
        <taxon>unclassified sequences</taxon>
        <taxon>metagenomes</taxon>
        <taxon>ecological metagenomes</taxon>
    </lineage>
</organism>
<dbReference type="GO" id="GO:0005737">
    <property type="term" value="C:cytoplasm"/>
    <property type="evidence" value="ECO:0007669"/>
    <property type="project" value="InterPro"/>
</dbReference>
<dbReference type="InterPro" id="IPR000673">
    <property type="entry name" value="Sig_transdc_resp-reg_Me-estase"/>
</dbReference>
<dbReference type="Gene3D" id="3.40.50.180">
    <property type="entry name" value="Methylesterase CheB, C-terminal domain"/>
    <property type="match status" value="1"/>
</dbReference>
<keyword evidence="1" id="KW-0963">Cytoplasm</keyword>
<comment type="catalytic activity">
    <reaction evidence="5">
        <text>[protein]-L-glutamate 5-O-methyl ester + H2O = L-glutamyl-[protein] + methanol + H(+)</text>
        <dbReference type="Rhea" id="RHEA:23236"/>
        <dbReference type="Rhea" id="RHEA-COMP:10208"/>
        <dbReference type="Rhea" id="RHEA-COMP:10311"/>
        <dbReference type="ChEBI" id="CHEBI:15377"/>
        <dbReference type="ChEBI" id="CHEBI:15378"/>
        <dbReference type="ChEBI" id="CHEBI:17790"/>
        <dbReference type="ChEBI" id="CHEBI:29973"/>
        <dbReference type="ChEBI" id="CHEBI:82795"/>
        <dbReference type="EC" id="3.1.1.61"/>
    </reaction>
</comment>
<feature type="domain" description="Response regulatory" evidence="6">
    <location>
        <begin position="5"/>
        <end position="122"/>
    </location>
</feature>
<dbReference type="PROSITE" id="PS50122">
    <property type="entry name" value="CHEB"/>
    <property type="match status" value="1"/>
</dbReference>